<keyword evidence="3" id="KW-1185">Reference proteome</keyword>
<protein>
    <submittedName>
        <fullName evidence="2">Uncharacterized protein</fullName>
    </submittedName>
</protein>
<comment type="caution">
    <text evidence="2">The sequence shown here is derived from an EMBL/GenBank/DDBJ whole genome shotgun (WGS) entry which is preliminary data.</text>
</comment>
<accession>A0A023B896</accession>
<dbReference type="GeneID" id="22912241"/>
<evidence type="ECO:0000256" key="1">
    <source>
        <dbReference type="SAM" id="MobiDB-lite"/>
    </source>
</evidence>
<evidence type="ECO:0000313" key="2">
    <source>
        <dbReference type="EMBL" id="EZG68844.1"/>
    </source>
</evidence>
<name>A0A023B896_GRENI</name>
<sequence>MRGVLSAEGRSMFGLVGLVPLPVAPPGACGVPPFPGYGLPAPSGSAPYGAYGALPYGYGAVSPSGVAPPSGTIPLGSPLGASPPISPSSISGYLPPAGASPAGASPAGAGQELIGDDILGELSGGGREVSFDKEIVSPWGNVYNPMTTKTEADEWENIDRILDSLTAGGPGFGGPAAHSPSAQVILPETAEDIHLSRKILSNYAEQVEKSLRNSSSPRTAASAGIQIAPPRNFNLIDEEHAAT</sequence>
<organism evidence="2 3">
    <name type="scientific">Gregarina niphandrodes</name>
    <name type="common">Septate eugregarine</name>
    <dbReference type="NCBI Taxonomy" id="110365"/>
    <lineage>
        <taxon>Eukaryota</taxon>
        <taxon>Sar</taxon>
        <taxon>Alveolata</taxon>
        <taxon>Apicomplexa</taxon>
        <taxon>Conoidasida</taxon>
        <taxon>Gregarinasina</taxon>
        <taxon>Eugregarinorida</taxon>
        <taxon>Gregarinidae</taxon>
        <taxon>Gregarina</taxon>
    </lineage>
</organism>
<evidence type="ECO:0000313" key="3">
    <source>
        <dbReference type="Proteomes" id="UP000019763"/>
    </source>
</evidence>
<feature type="region of interest" description="Disordered" evidence="1">
    <location>
        <begin position="210"/>
        <end position="243"/>
    </location>
</feature>
<gene>
    <name evidence="2" type="ORF">GNI_061120</name>
</gene>
<reference evidence="2" key="1">
    <citation type="submission" date="2013-12" db="EMBL/GenBank/DDBJ databases">
        <authorList>
            <person name="Omoto C.K."/>
            <person name="Sibley D."/>
            <person name="Venepally P."/>
            <person name="Hadjithomas M."/>
            <person name="Karamycheva S."/>
            <person name="Brunk B."/>
            <person name="Roos D."/>
            <person name="Caler E."/>
            <person name="Lorenzi H."/>
        </authorList>
    </citation>
    <scope>NUCLEOTIDE SEQUENCE</scope>
</reference>
<proteinExistence type="predicted"/>
<dbReference type="VEuPathDB" id="CryptoDB:GNI_061120"/>
<dbReference type="EMBL" id="AFNH02000463">
    <property type="protein sequence ID" value="EZG68844.1"/>
    <property type="molecule type" value="Genomic_DNA"/>
</dbReference>
<dbReference type="RefSeq" id="XP_011134538.1">
    <property type="nucleotide sequence ID" value="XM_011136236.1"/>
</dbReference>
<dbReference type="AlphaFoldDB" id="A0A023B896"/>
<dbReference type="Proteomes" id="UP000019763">
    <property type="component" value="Unassembled WGS sequence"/>
</dbReference>